<accession>A0ABP7EHP8</accession>
<name>A0ABP7EHP8_9SPHN</name>
<comment type="caution">
    <text evidence="1">The sequence shown here is derived from an EMBL/GenBank/DDBJ whole genome shotgun (WGS) entry which is preliminary data.</text>
</comment>
<organism evidence="1 2">
    <name type="scientific">Sphingomonas cynarae</name>
    <dbReference type="NCBI Taxonomy" id="930197"/>
    <lineage>
        <taxon>Bacteria</taxon>
        <taxon>Pseudomonadati</taxon>
        <taxon>Pseudomonadota</taxon>
        <taxon>Alphaproteobacteria</taxon>
        <taxon>Sphingomonadales</taxon>
        <taxon>Sphingomonadaceae</taxon>
        <taxon>Sphingomonas</taxon>
    </lineage>
</organism>
<evidence type="ECO:0000313" key="2">
    <source>
        <dbReference type="Proteomes" id="UP001500523"/>
    </source>
</evidence>
<proteinExistence type="predicted"/>
<protein>
    <submittedName>
        <fullName evidence="1">Uncharacterized protein</fullName>
    </submittedName>
</protein>
<dbReference type="Proteomes" id="UP001500523">
    <property type="component" value="Unassembled WGS sequence"/>
</dbReference>
<dbReference type="RefSeq" id="WP_344693942.1">
    <property type="nucleotide sequence ID" value="NZ_BAABBF010000006.1"/>
</dbReference>
<sequence length="187" mass="19718">MSADASSRRAGRRPILLVLAILLALVAAVAVWALVPRDLGPVTVERVRLLPAGVPDGGTKPAALGTPVRIAVTFAVPQDLASVRERLGLGYIAARLADCRDDDAATQEVIAQRAGYLGDYGRVTRLGTGADGRTRYRAVFDDELTATVDHAARRTPARATPGGLCLSLYGASMWFRHATSPSTPISS</sequence>
<gene>
    <name evidence="1" type="ORF">GCM10022268_27130</name>
</gene>
<dbReference type="EMBL" id="BAABBF010000006">
    <property type="protein sequence ID" value="GAA3717313.1"/>
    <property type="molecule type" value="Genomic_DNA"/>
</dbReference>
<keyword evidence="2" id="KW-1185">Reference proteome</keyword>
<evidence type="ECO:0000313" key="1">
    <source>
        <dbReference type="EMBL" id="GAA3717313.1"/>
    </source>
</evidence>
<reference evidence="2" key="1">
    <citation type="journal article" date="2019" name="Int. J. Syst. Evol. Microbiol.">
        <title>The Global Catalogue of Microorganisms (GCM) 10K type strain sequencing project: providing services to taxonomists for standard genome sequencing and annotation.</title>
        <authorList>
            <consortium name="The Broad Institute Genomics Platform"/>
            <consortium name="The Broad Institute Genome Sequencing Center for Infectious Disease"/>
            <person name="Wu L."/>
            <person name="Ma J."/>
        </authorList>
    </citation>
    <scope>NUCLEOTIDE SEQUENCE [LARGE SCALE GENOMIC DNA]</scope>
    <source>
        <strain evidence="2">JCM 17498</strain>
    </source>
</reference>